<protein>
    <submittedName>
        <fullName evidence="3">Uncharacterized protein</fullName>
    </submittedName>
</protein>
<sequence length="254" mass="28269">MNKSQKRFQDFNNSSSSQPKGLDPKFAKLDMDLIRTMPPPPIPKMILEENQKNLLNQSPALSSTVRYRAPNPNLSNTGPPQRPPSSGIIPLQRPPQNINGNVIVPTRLPPPPQPSTTAMPRPEIRPSNSIRPGTSFPPPQRPNNVQPGAPPLPRMNNNHGPFPPQQIRPSNMQRPPSNMLRPSIPAPDSSSIMRTLFSALHHTTPSSSAPPPQQQMPPRLPPPQHFRPPINQGFMPRMPRMPPRGGPPRFRPRR</sequence>
<dbReference type="WBParaSite" id="PSU_v2.g4587.t1">
    <property type="protein sequence ID" value="PSU_v2.g4587.t1"/>
    <property type="gene ID" value="PSU_v2.g4587"/>
</dbReference>
<dbReference type="AlphaFoldDB" id="A0A914YY72"/>
<name>A0A914YY72_9BILA</name>
<feature type="region of interest" description="Disordered" evidence="1">
    <location>
        <begin position="50"/>
        <end position="254"/>
    </location>
</feature>
<feature type="compositionally biased region" description="Polar residues" evidence="1">
    <location>
        <begin position="52"/>
        <end position="65"/>
    </location>
</feature>
<feature type="region of interest" description="Disordered" evidence="1">
    <location>
        <begin position="1"/>
        <end position="27"/>
    </location>
</feature>
<feature type="compositionally biased region" description="Low complexity" evidence="1">
    <location>
        <begin position="227"/>
        <end position="238"/>
    </location>
</feature>
<evidence type="ECO:0000313" key="3">
    <source>
        <dbReference type="WBParaSite" id="PSU_v2.g4587.t1"/>
    </source>
</evidence>
<accession>A0A914YY72</accession>
<evidence type="ECO:0000256" key="1">
    <source>
        <dbReference type="SAM" id="MobiDB-lite"/>
    </source>
</evidence>
<organism evidence="2 3">
    <name type="scientific">Panagrolaimus superbus</name>
    <dbReference type="NCBI Taxonomy" id="310955"/>
    <lineage>
        <taxon>Eukaryota</taxon>
        <taxon>Metazoa</taxon>
        <taxon>Ecdysozoa</taxon>
        <taxon>Nematoda</taxon>
        <taxon>Chromadorea</taxon>
        <taxon>Rhabditida</taxon>
        <taxon>Tylenchina</taxon>
        <taxon>Panagrolaimomorpha</taxon>
        <taxon>Panagrolaimoidea</taxon>
        <taxon>Panagrolaimidae</taxon>
        <taxon>Panagrolaimus</taxon>
    </lineage>
</organism>
<feature type="compositionally biased region" description="Pro residues" evidence="1">
    <location>
        <begin position="208"/>
        <end position="226"/>
    </location>
</feature>
<proteinExistence type="predicted"/>
<evidence type="ECO:0000313" key="2">
    <source>
        <dbReference type="Proteomes" id="UP000887577"/>
    </source>
</evidence>
<dbReference type="Proteomes" id="UP000887577">
    <property type="component" value="Unplaced"/>
</dbReference>
<reference evidence="3" key="1">
    <citation type="submission" date="2022-11" db="UniProtKB">
        <authorList>
            <consortium name="WormBaseParasite"/>
        </authorList>
    </citation>
    <scope>IDENTIFICATION</scope>
</reference>
<feature type="compositionally biased region" description="Polar residues" evidence="1">
    <location>
        <begin position="167"/>
        <end position="176"/>
    </location>
</feature>
<feature type="compositionally biased region" description="Polar residues" evidence="1">
    <location>
        <begin position="10"/>
        <end position="19"/>
    </location>
</feature>
<keyword evidence="2" id="KW-1185">Reference proteome</keyword>